<dbReference type="Proteomes" id="UP000184418">
    <property type="component" value="Unassembled WGS sequence"/>
</dbReference>
<dbReference type="PROSITE" id="PS51257">
    <property type="entry name" value="PROKAR_LIPOPROTEIN"/>
    <property type="match status" value="1"/>
</dbReference>
<sequence>MKKHLLLSALSLSLLACEKADRENDVIPASITTAFNQDFALSYRQQATLPAATNPELTVAVSAMQYSFCPKDVICCFVPNFVDPTLTITDAQGQSQQVKLPANQPRNYNPTWIDTISVRANGQRYVVYYTKWDVKPGCDQPGIKDISVRLRVLKPTSATN</sequence>
<dbReference type="PROSITE" id="PS00430">
    <property type="entry name" value="TONB_DEPENDENT_REC_1"/>
    <property type="match status" value="1"/>
</dbReference>
<evidence type="ECO:0000313" key="1">
    <source>
        <dbReference type="EMBL" id="SHJ29323.1"/>
    </source>
</evidence>
<dbReference type="EMBL" id="FQYN01000005">
    <property type="protein sequence ID" value="SHJ29323.1"/>
    <property type="molecule type" value="Genomic_DNA"/>
</dbReference>
<dbReference type="RefSeq" id="WP_143164133.1">
    <property type="nucleotide sequence ID" value="NZ_FQYN01000005.1"/>
</dbReference>
<gene>
    <name evidence="1" type="ORF">SAMN02745146_2787</name>
</gene>
<evidence type="ECO:0008006" key="3">
    <source>
        <dbReference type="Google" id="ProtNLM"/>
    </source>
</evidence>
<keyword evidence="2" id="KW-1185">Reference proteome</keyword>
<accession>A0A1M6I4H0</accession>
<protein>
    <recommendedName>
        <fullName evidence="3">Lipoprotein</fullName>
    </recommendedName>
</protein>
<dbReference type="AlphaFoldDB" id="A0A1M6I4H0"/>
<dbReference type="InterPro" id="IPR010916">
    <property type="entry name" value="TonB_box_CS"/>
</dbReference>
<evidence type="ECO:0000313" key="2">
    <source>
        <dbReference type="Proteomes" id="UP000184418"/>
    </source>
</evidence>
<reference evidence="1 2" key="1">
    <citation type="submission" date="2016-11" db="EMBL/GenBank/DDBJ databases">
        <authorList>
            <person name="Jaros S."/>
            <person name="Januszkiewicz K."/>
            <person name="Wedrychowicz H."/>
        </authorList>
    </citation>
    <scope>NUCLEOTIDE SEQUENCE [LARGE SCALE GENOMIC DNA]</scope>
    <source>
        <strain evidence="1 2">DSM 21074</strain>
    </source>
</reference>
<proteinExistence type="predicted"/>
<organism evidence="1 2">
    <name type="scientific">Hymenobacter daecheongensis DSM 21074</name>
    <dbReference type="NCBI Taxonomy" id="1121955"/>
    <lineage>
        <taxon>Bacteria</taxon>
        <taxon>Pseudomonadati</taxon>
        <taxon>Bacteroidota</taxon>
        <taxon>Cytophagia</taxon>
        <taxon>Cytophagales</taxon>
        <taxon>Hymenobacteraceae</taxon>
        <taxon>Hymenobacter</taxon>
    </lineage>
</organism>
<name>A0A1M6I4H0_9BACT</name>
<dbReference type="OrthoDB" id="879465at2"/>